<dbReference type="InterPro" id="IPR003593">
    <property type="entry name" value="AAA+_ATPase"/>
</dbReference>
<dbReference type="GO" id="GO:0016887">
    <property type="term" value="F:ATP hydrolysis activity"/>
    <property type="evidence" value="ECO:0007669"/>
    <property type="project" value="InterPro"/>
</dbReference>
<evidence type="ECO:0000259" key="2">
    <source>
        <dbReference type="SMART" id="SM00382"/>
    </source>
</evidence>
<gene>
    <name evidence="3" type="ORF">C2G38_1991745</name>
</gene>
<evidence type="ECO:0000313" key="3">
    <source>
        <dbReference type="EMBL" id="RIB02159.1"/>
    </source>
</evidence>
<sequence>MTITGNTGVINIDEKLDYGNVNEEVFFMCVPEVPAFSFVQKTWCNINVELLNEISSDDEAFDKLILDQTRKDLIKSLVKFNYNIKTDLISGKGNGCIFLLHGPPGVGKTLTAEAISEMLHRPLYSVTVGELGTNAKDLEKNLKNISERAHAWNSIILIDEADIFLERRSAHDIERNALVCVFLRLLDYHQGIIFLTTNRVNCLDDSFQSRISVSLKYEELDIKAREKLWSTFLELMNCNHNNINIKKLSKKHLNGREIKNAVLIAKVNINT</sequence>
<dbReference type="OrthoDB" id="10042665at2759"/>
<dbReference type="Pfam" id="PF00004">
    <property type="entry name" value="AAA"/>
    <property type="match status" value="1"/>
</dbReference>
<proteinExistence type="predicted"/>
<dbReference type="PANTHER" id="PTHR46411">
    <property type="entry name" value="FAMILY ATPASE, PUTATIVE-RELATED"/>
    <property type="match status" value="1"/>
</dbReference>
<dbReference type="Gene3D" id="3.40.50.300">
    <property type="entry name" value="P-loop containing nucleotide triphosphate hydrolases"/>
    <property type="match status" value="1"/>
</dbReference>
<feature type="coiled-coil region" evidence="1">
    <location>
        <begin position="128"/>
        <end position="155"/>
    </location>
</feature>
<dbReference type="SUPFAM" id="SSF52540">
    <property type="entry name" value="P-loop containing nucleoside triphosphate hydrolases"/>
    <property type="match status" value="1"/>
</dbReference>
<keyword evidence="4" id="KW-1185">Reference proteome</keyword>
<dbReference type="SMART" id="SM00382">
    <property type="entry name" value="AAA"/>
    <property type="match status" value="1"/>
</dbReference>
<dbReference type="Proteomes" id="UP000266673">
    <property type="component" value="Unassembled WGS sequence"/>
</dbReference>
<accession>A0A397U060</accession>
<dbReference type="InterPro" id="IPR027417">
    <property type="entry name" value="P-loop_NTPase"/>
</dbReference>
<dbReference type="STRING" id="44941.A0A397U060"/>
<feature type="domain" description="AAA+ ATPase" evidence="2">
    <location>
        <begin position="94"/>
        <end position="226"/>
    </location>
</feature>
<dbReference type="AlphaFoldDB" id="A0A397U060"/>
<reference evidence="3 4" key="1">
    <citation type="submission" date="2018-06" db="EMBL/GenBank/DDBJ databases">
        <title>Comparative genomics reveals the genomic features of Rhizophagus irregularis, R. cerebriforme, R. diaphanum and Gigaspora rosea, and their symbiotic lifestyle signature.</title>
        <authorList>
            <person name="Morin E."/>
            <person name="San Clemente H."/>
            <person name="Chen E.C.H."/>
            <person name="De La Providencia I."/>
            <person name="Hainaut M."/>
            <person name="Kuo A."/>
            <person name="Kohler A."/>
            <person name="Murat C."/>
            <person name="Tang N."/>
            <person name="Roy S."/>
            <person name="Loubradou J."/>
            <person name="Henrissat B."/>
            <person name="Grigoriev I.V."/>
            <person name="Corradi N."/>
            <person name="Roux C."/>
            <person name="Martin F.M."/>
        </authorList>
    </citation>
    <scope>NUCLEOTIDE SEQUENCE [LARGE SCALE GENOMIC DNA]</scope>
    <source>
        <strain evidence="3 4">DAOM 194757</strain>
    </source>
</reference>
<comment type="caution">
    <text evidence="3">The sequence shown here is derived from an EMBL/GenBank/DDBJ whole genome shotgun (WGS) entry which is preliminary data.</text>
</comment>
<organism evidence="3 4">
    <name type="scientific">Gigaspora rosea</name>
    <dbReference type="NCBI Taxonomy" id="44941"/>
    <lineage>
        <taxon>Eukaryota</taxon>
        <taxon>Fungi</taxon>
        <taxon>Fungi incertae sedis</taxon>
        <taxon>Mucoromycota</taxon>
        <taxon>Glomeromycotina</taxon>
        <taxon>Glomeromycetes</taxon>
        <taxon>Diversisporales</taxon>
        <taxon>Gigasporaceae</taxon>
        <taxon>Gigaspora</taxon>
    </lineage>
</organism>
<dbReference type="InterPro" id="IPR003959">
    <property type="entry name" value="ATPase_AAA_core"/>
</dbReference>
<dbReference type="EMBL" id="QKWP01002790">
    <property type="protein sequence ID" value="RIB02159.1"/>
    <property type="molecule type" value="Genomic_DNA"/>
</dbReference>
<dbReference type="CDD" id="cd19481">
    <property type="entry name" value="RecA-like_protease"/>
    <property type="match status" value="1"/>
</dbReference>
<evidence type="ECO:0000313" key="4">
    <source>
        <dbReference type="Proteomes" id="UP000266673"/>
    </source>
</evidence>
<keyword evidence="1" id="KW-0175">Coiled coil</keyword>
<keyword evidence="3" id="KW-0378">Hydrolase</keyword>
<dbReference type="GO" id="GO:0005524">
    <property type="term" value="F:ATP binding"/>
    <property type="evidence" value="ECO:0007669"/>
    <property type="project" value="InterPro"/>
</dbReference>
<name>A0A397U060_9GLOM</name>
<dbReference type="PANTHER" id="PTHR46411:SF3">
    <property type="entry name" value="AAA+ ATPASE DOMAIN-CONTAINING PROTEIN"/>
    <property type="match status" value="1"/>
</dbReference>
<evidence type="ECO:0000256" key="1">
    <source>
        <dbReference type="SAM" id="Coils"/>
    </source>
</evidence>
<protein>
    <submittedName>
        <fullName evidence="3">P-loop containing nucleoside triphosphate hydrolase protein</fullName>
    </submittedName>
</protein>